<dbReference type="InterPro" id="IPR029063">
    <property type="entry name" value="SAM-dependent_MTases_sf"/>
</dbReference>
<dbReference type="Pfam" id="PF08241">
    <property type="entry name" value="Methyltransf_11"/>
    <property type="match status" value="1"/>
</dbReference>
<feature type="transmembrane region" description="Helical" evidence="2">
    <location>
        <begin position="24"/>
        <end position="46"/>
    </location>
</feature>
<accession>A0AAU9JVW7</accession>
<evidence type="ECO:0000259" key="3">
    <source>
        <dbReference type="Pfam" id="PF08241"/>
    </source>
</evidence>
<keyword evidence="5" id="KW-1185">Reference proteome</keyword>
<dbReference type="AlphaFoldDB" id="A0AAU9JVW7"/>
<dbReference type="InterPro" id="IPR013216">
    <property type="entry name" value="Methyltransf_11"/>
</dbReference>
<keyword evidence="2" id="KW-0472">Membrane</keyword>
<evidence type="ECO:0000313" key="5">
    <source>
        <dbReference type="Proteomes" id="UP001162131"/>
    </source>
</evidence>
<comment type="caution">
    <text evidence="4">The sequence shown here is derived from an EMBL/GenBank/DDBJ whole genome shotgun (WGS) entry which is preliminary data.</text>
</comment>
<dbReference type="EMBL" id="CAJZBQ010000048">
    <property type="protein sequence ID" value="CAG9329750.1"/>
    <property type="molecule type" value="Genomic_DNA"/>
</dbReference>
<dbReference type="Proteomes" id="UP001162131">
    <property type="component" value="Unassembled WGS sequence"/>
</dbReference>
<keyword evidence="2" id="KW-1133">Transmembrane helix</keyword>
<dbReference type="CDD" id="cd02440">
    <property type="entry name" value="AdoMet_MTases"/>
    <property type="match status" value="1"/>
</dbReference>
<proteinExistence type="predicted"/>
<gene>
    <name evidence="4" type="ORF">BSTOLATCC_MIC49369</name>
</gene>
<dbReference type="InterPro" id="IPR050447">
    <property type="entry name" value="Erg6_SMT_methyltransf"/>
</dbReference>
<keyword evidence="1" id="KW-0808">Transferase</keyword>
<dbReference type="PANTHER" id="PTHR44068">
    <property type="entry name" value="ZGC:194242"/>
    <property type="match status" value="1"/>
</dbReference>
<evidence type="ECO:0000256" key="1">
    <source>
        <dbReference type="ARBA" id="ARBA00022679"/>
    </source>
</evidence>
<protein>
    <recommendedName>
        <fullName evidence="3">Methyltransferase type 11 domain-containing protein</fullName>
    </recommendedName>
</protein>
<dbReference type="GO" id="GO:0008757">
    <property type="term" value="F:S-adenosylmethionine-dependent methyltransferase activity"/>
    <property type="evidence" value="ECO:0007669"/>
    <property type="project" value="InterPro"/>
</dbReference>
<keyword evidence="2" id="KW-0812">Transmembrane</keyword>
<dbReference type="Gene3D" id="3.40.50.150">
    <property type="entry name" value="Vaccinia Virus protein VP39"/>
    <property type="match status" value="1"/>
</dbReference>
<reference evidence="4" key="1">
    <citation type="submission" date="2021-09" db="EMBL/GenBank/DDBJ databases">
        <authorList>
            <consortium name="AG Swart"/>
            <person name="Singh M."/>
            <person name="Singh A."/>
            <person name="Seah K."/>
            <person name="Emmerich C."/>
        </authorList>
    </citation>
    <scope>NUCLEOTIDE SEQUENCE</scope>
    <source>
        <strain evidence="4">ATCC30299</strain>
    </source>
</reference>
<name>A0AAU9JVW7_9CILI</name>
<sequence length="336" mass="38560">MLGWAIAIIALAASMITSPIWIPIAVFFSLILAFWLAVIYAGLRLFGYWEIVYQKGDDLYEWLIFKSDKPRKIIWKSFYNLLCRFTFKRNWKVMNYGYAEHSEKGHIIDLDPEEETERYQYQMYHYIASGLKKFQSLSGKHILEVGSGRGGGLAYITKVLSPISAVGIDYSQTQIDWCNKTYNIPNLKFAYGDAEHLPVHDSCVDIVINIESSHCYGNLKAFVEEVKRVLKPGGHFLIADFIDRQELALREDTLNSCGLQLIERKDITENVILALNLDEKRKINSINSAPKIFRKILREFAGTENSRMSKSFNAGNTGYIAYHFMKPKSSEELTFS</sequence>
<dbReference type="PANTHER" id="PTHR44068:SF11">
    <property type="entry name" value="GERANYL DIPHOSPHATE 2-C-METHYLTRANSFERASE"/>
    <property type="match status" value="1"/>
</dbReference>
<evidence type="ECO:0000256" key="2">
    <source>
        <dbReference type="SAM" id="Phobius"/>
    </source>
</evidence>
<evidence type="ECO:0000313" key="4">
    <source>
        <dbReference type="EMBL" id="CAG9329750.1"/>
    </source>
</evidence>
<dbReference type="SUPFAM" id="SSF53335">
    <property type="entry name" value="S-adenosyl-L-methionine-dependent methyltransferases"/>
    <property type="match status" value="1"/>
</dbReference>
<organism evidence="4 5">
    <name type="scientific">Blepharisma stoltei</name>
    <dbReference type="NCBI Taxonomy" id="1481888"/>
    <lineage>
        <taxon>Eukaryota</taxon>
        <taxon>Sar</taxon>
        <taxon>Alveolata</taxon>
        <taxon>Ciliophora</taxon>
        <taxon>Postciliodesmatophora</taxon>
        <taxon>Heterotrichea</taxon>
        <taxon>Heterotrichida</taxon>
        <taxon>Blepharismidae</taxon>
        <taxon>Blepharisma</taxon>
    </lineage>
</organism>
<feature type="domain" description="Methyltransferase type 11" evidence="3">
    <location>
        <begin position="143"/>
        <end position="238"/>
    </location>
</feature>